<name>F0WBY5_9STRA</name>
<evidence type="ECO:0000313" key="2">
    <source>
        <dbReference type="EMBL" id="CCA18666.1"/>
    </source>
</evidence>
<dbReference type="AlphaFoldDB" id="F0WBY5"/>
<dbReference type="Gene3D" id="1.10.238.10">
    <property type="entry name" value="EF-hand"/>
    <property type="match status" value="1"/>
</dbReference>
<organism evidence="2">
    <name type="scientific">Albugo laibachii Nc14</name>
    <dbReference type="NCBI Taxonomy" id="890382"/>
    <lineage>
        <taxon>Eukaryota</taxon>
        <taxon>Sar</taxon>
        <taxon>Stramenopiles</taxon>
        <taxon>Oomycota</taxon>
        <taxon>Peronosporomycetes</taxon>
        <taxon>Albuginales</taxon>
        <taxon>Albuginaceae</taxon>
        <taxon>Albugo</taxon>
    </lineage>
</organism>
<sequence length="572" mass="64025">MMLNRGTLNGDEFTIDFADGAIKFRNEEGAFYSKIFHIIDIDTDGLIGGGEGACFIRRAKLSNEDNREIWRLASGGKSLEKLNKDCWFVAMKLVSMVQHTGRCDIQILYDGDTYPLADFQLEGPPDSTLPGDQDDTFVDAERFRVTVSTPVVAGSGYSRYTQYIISTKVDLSYFPVSFAQVKRRYSDFEWLQQRLLIRFRGTIIPPLPEKKWAGSMDATFVEERRQALEYFINEVCHHGKLSKTLELQIILTASGEGLAAGKELLRVNSLVKNMLPNSASIVSMWSTLKDGAAFSSSVQQVEIPADDEYAKIGEYIEIYEKRISQVKICSDNIYAAQRAEGYEMSRFGSYLSELSSFLKNNPTMQALFQVGPPHLRVLILLMRPLQAGGDLFENVSNLYQDQLDKILAMYVSVVRYQMGKISAVKVVMSNRETAIKEVQKANISMQRNKERFAAARASSGAAASAMRAEQKMTSAEDQLNHAKEQVHFIATSLKHESRKLDNGKAMNLKRALLSLAHLEKDYHAQAQTAWASLIPLLDASPEIQAESQKRVSTPVSYRKPGEKAASQLIGLL</sequence>
<reference evidence="2" key="2">
    <citation type="submission" date="2011-02" db="EMBL/GenBank/DDBJ databases">
        <authorList>
            <person name="MacLean D."/>
        </authorList>
    </citation>
    <scope>NUCLEOTIDE SEQUENCE</scope>
</reference>
<dbReference type="SMART" id="SM00312">
    <property type="entry name" value="PX"/>
    <property type="match status" value="1"/>
</dbReference>
<gene>
    <name evidence="2" type="primary">AlNc14C54G4172</name>
    <name evidence="2" type="ORF">ALNC14_048090</name>
</gene>
<dbReference type="Pfam" id="PF00787">
    <property type="entry name" value="PX"/>
    <property type="match status" value="1"/>
</dbReference>
<dbReference type="InterPro" id="IPR027267">
    <property type="entry name" value="AH/BAR_dom_sf"/>
</dbReference>
<dbReference type="SUPFAM" id="SSF103657">
    <property type="entry name" value="BAR/IMD domain-like"/>
    <property type="match status" value="1"/>
</dbReference>
<dbReference type="PANTHER" id="PTHR10555:SF170">
    <property type="entry name" value="FI18122P1"/>
    <property type="match status" value="1"/>
</dbReference>
<dbReference type="PROSITE" id="PS50195">
    <property type="entry name" value="PX"/>
    <property type="match status" value="1"/>
</dbReference>
<dbReference type="PANTHER" id="PTHR10555">
    <property type="entry name" value="SORTING NEXIN"/>
    <property type="match status" value="1"/>
</dbReference>
<dbReference type="EMBL" id="FR824099">
    <property type="protein sequence ID" value="CCA18666.1"/>
    <property type="molecule type" value="Genomic_DNA"/>
</dbReference>
<evidence type="ECO:0000259" key="1">
    <source>
        <dbReference type="PROSITE" id="PS50195"/>
    </source>
</evidence>
<dbReference type="GO" id="GO:0035091">
    <property type="term" value="F:phosphatidylinositol binding"/>
    <property type="evidence" value="ECO:0007669"/>
    <property type="project" value="InterPro"/>
</dbReference>
<dbReference type="Gene3D" id="3.30.1520.10">
    <property type="entry name" value="Phox-like domain"/>
    <property type="match status" value="1"/>
</dbReference>
<dbReference type="InterPro" id="IPR011992">
    <property type="entry name" value="EF-hand-dom_pair"/>
</dbReference>
<dbReference type="Gene3D" id="1.20.1270.60">
    <property type="entry name" value="Arfaptin homology (AH) domain/BAR domain"/>
    <property type="match status" value="1"/>
</dbReference>
<dbReference type="HOGENOM" id="CLU_038231_0_0_1"/>
<dbReference type="InterPro" id="IPR015404">
    <property type="entry name" value="Vps5_C"/>
</dbReference>
<feature type="domain" description="PX" evidence="1">
    <location>
        <begin position="141"/>
        <end position="258"/>
    </location>
</feature>
<reference evidence="2" key="1">
    <citation type="journal article" date="2011" name="PLoS Biol.">
        <title>Gene gain and loss during evolution of obligate parasitism in the white rust pathogen of Arabidopsis thaliana.</title>
        <authorList>
            <person name="Kemen E."/>
            <person name="Gardiner A."/>
            <person name="Schultz-Larsen T."/>
            <person name="Kemen A.C."/>
            <person name="Balmuth A.L."/>
            <person name="Robert-Seilaniantz A."/>
            <person name="Bailey K."/>
            <person name="Holub E."/>
            <person name="Studholme D.J."/>
            <person name="Maclean D."/>
            <person name="Jones J.D."/>
        </authorList>
    </citation>
    <scope>NUCLEOTIDE SEQUENCE</scope>
</reference>
<dbReference type="InterPro" id="IPR001683">
    <property type="entry name" value="PX_dom"/>
</dbReference>
<dbReference type="Pfam" id="PF09325">
    <property type="entry name" value="Vps5"/>
    <property type="match status" value="1"/>
</dbReference>
<proteinExistence type="predicted"/>
<dbReference type="InterPro" id="IPR036871">
    <property type="entry name" value="PX_dom_sf"/>
</dbReference>
<protein>
    <submittedName>
        <fullName evidence="2">Uncharacterized protein AlNc14C54G4172</fullName>
    </submittedName>
</protein>
<dbReference type="SUPFAM" id="SSF64268">
    <property type="entry name" value="PX domain"/>
    <property type="match status" value="1"/>
</dbReference>
<accession>F0WBY5</accession>
<dbReference type="SUPFAM" id="SSF47473">
    <property type="entry name" value="EF-hand"/>
    <property type="match status" value="1"/>
</dbReference>
<dbReference type="GO" id="GO:0005768">
    <property type="term" value="C:endosome"/>
    <property type="evidence" value="ECO:0007669"/>
    <property type="project" value="TreeGrafter"/>
</dbReference>